<accession>A0ABW2BVA6</accession>
<proteinExistence type="predicted"/>
<comment type="caution">
    <text evidence="1">The sequence shown here is derived from an EMBL/GenBank/DDBJ whole genome shotgun (WGS) entry which is preliminary data.</text>
</comment>
<protein>
    <submittedName>
        <fullName evidence="1">Uncharacterized protein</fullName>
    </submittedName>
</protein>
<dbReference type="Proteomes" id="UP001596337">
    <property type="component" value="Unassembled WGS sequence"/>
</dbReference>
<sequence>MTRDRRRKAAVRKLQDLTGSTYSASLRKYNELPSFEQVLDNQPQLTFFGFGVFYDRRESAAERQREFLVERAELLQQEAHVTKIRDWLLQNIAPIKTPRQGSYGVKHVVERAMGTYVSNGELIAAALMADYPMARPHGNVDLGMSQRDLDRAREG</sequence>
<gene>
    <name evidence="1" type="ORF">ACFQGD_07465</name>
</gene>
<name>A0ABW2BVA6_9PSEU</name>
<dbReference type="EMBL" id="JBHSXX010000001">
    <property type="protein sequence ID" value="MFC6866982.1"/>
    <property type="molecule type" value="Genomic_DNA"/>
</dbReference>
<evidence type="ECO:0000313" key="1">
    <source>
        <dbReference type="EMBL" id="MFC6866982.1"/>
    </source>
</evidence>
<dbReference type="RefSeq" id="WP_345390319.1">
    <property type="nucleotide sequence ID" value="NZ_BAABLA010000004.1"/>
</dbReference>
<evidence type="ECO:0000313" key="2">
    <source>
        <dbReference type="Proteomes" id="UP001596337"/>
    </source>
</evidence>
<organism evidence="1 2">
    <name type="scientific">Haloechinothrix salitolerans</name>
    <dbReference type="NCBI Taxonomy" id="926830"/>
    <lineage>
        <taxon>Bacteria</taxon>
        <taxon>Bacillati</taxon>
        <taxon>Actinomycetota</taxon>
        <taxon>Actinomycetes</taxon>
        <taxon>Pseudonocardiales</taxon>
        <taxon>Pseudonocardiaceae</taxon>
        <taxon>Haloechinothrix</taxon>
    </lineage>
</organism>
<keyword evidence="2" id="KW-1185">Reference proteome</keyword>
<reference evidence="2" key="1">
    <citation type="journal article" date="2019" name="Int. J. Syst. Evol. Microbiol.">
        <title>The Global Catalogue of Microorganisms (GCM) 10K type strain sequencing project: providing services to taxonomists for standard genome sequencing and annotation.</title>
        <authorList>
            <consortium name="The Broad Institute Genomics Platform"/>
            <consortium name="The Broad Institute Genome Sequencing Center for Infectious Disease"/>
            <person name="Wu L."/>
            <person name="Ma J."/>
        </authorList>
    </citation>
    <scope>NUCLEOTIDE SEQUENCE [LARGE SCALE GENOMIC DNA]</scope>
    <source>
        <strain evidence="2">KCTC 32255</strain>
    </source>
</reference>